<protein>
    <recommendedName>
        <fullName evidence="2">Aminoglycoside phosphotransferase domain-containing protein</fullName>
    </recommendedName>
</protein>
<dbReference type="PANTHER" id="PTHR43883">
    <property type="entry name" value="SLR0207 PROTEIN"/>
    <property type="match status" value="1"/>
</dbReference>
<dbReference type="InterPro" id="IPR052732">
    <property type="entry name" value="Cell-binding_unc_protein"/>
</dbReference>
<dbReference type="EMBL" id="CP000463">
    <property type="protein sequence ID" value="ABJ05681.1"/>
    <property type="molecule type" value="Genomic_DNA"/>
</dbReference>
<dbReference type="SUPFAM" id="SSF56112">
    <property type="entry name" value="Protein kinase-like (PK-like)"/>
    <property type="match status" value="1"/>
</dbReference>
<evidence type="ECO:0008006" key="2">
    <source>
        <dbReference type="Google" id="ProtNLM"/>
    </source>
</evidence>
<sequence length="504" mass="54491">MQRRVFDFLMNPEVHGGASVQRIDTHGAAVFLAGPRALKIKRAVKFPYLDYSTLSKRREACEQELLVNRAFAPQIYRGLAAIRRRADGRFAIGGDGEVVEWALEMARFDERQTVDHLARAGALGIDLLHDIADVIATSHRNAPIAATAPWVESIDRIINGNSAAFRAGGFPSNAIDALDANSHVAFARARDLLDRRGAKGYVRRCHGDLHLENIVVINGKPVLFDAIEFNPSFASTDVLYDLGFALMDFLHYGRPDAANVVMNRYLAITDGDHLDALSALPLLLSMRAAIRGNVMLSRPFRDDAQRLAIRAEAEAYFALAVQLIAPPPPRLIAIGGLSGTGKSALARALAADIAPLPGAVVLRSDVARKRQFGVGDTERLPAEAYQPEVTAAIYAELGDRAGHILAQGHSVVVDAVFARPQERDAIAAVAAAREAPFRGLFLSADLATRIARIERRSHDASDATTEIATAQQGYDIGPIDWLIVDASGTPQQTLDRARAAIGEA</sequence>
<dbReference type="InterPro" id="IPR027417">
    <property type="entry name" value="P-loop_NTPase"/>
</dbReference>
<dbReference type="HOGENOM" id="CLU_026771_1_0_5"/>
<gene>
    <name evidence="1" type="ordered locus">RPE_1732</name>
</gene>
<dbReference type="PANTHER" id="PTHR43883:SF1">
    <property type="entry name" value="GLUCONOKINASE"/>
    <property type="match status" value="1"/>
</dbReference>
<dbReference type="KEGG" id="rpe:RPE_1732"/>
<accession>Q07QV3</accession>
<proteinExistence type="predicted"/>
<dbReference type="Gene3D" id="3.40.50.300">
    <property type="entry name" value="P-loop containing nucleotide triphosphate hydrolases"/>
    <property type="match status" value="1"/>
</dbReference>
<evidence type="ECO:0000313" key="1">
    <source>
        <dbReference type="EMBL" id="ABJ05681.1"/>
    </source>
</evidence>
<name>Q07QV3_RHOP5</name>
<dbReference type="InterPro" id="IPR011009">
    <property type="entry name" value="Kinase-like_dom_sf"/>
</dbReference>
<dbReference type="eggNOG" id="COG0645">
    <property type="taxonomic scope" value="Bacteria"/>
</dbReference>
<dbReference type="Pfam" id="PF13671">
    <property type="entry name" value="AAA_33"/>
    <property type="match status" value="1"/>
</dbReference>
<dbReference type="OrthoDB" id="9810277at2"/>
<dbReference type="STRING" id="316055.RPE_1732"/>
<dbReference type="AlphaFoldDB" id="Q07QV3"/>
<reference evidence="1" key="1">
    <citation type="submission" date="2006-09" db="EMBL/GenBank/DDBJ databases">
        <title>Complete sequence of Rhodopseudomonas palustris BisA53.</title>
        <authorList>
            <consortium name="US DOE Joint Genome Institute"/>
            <person name="Copeland A."/>
            <person name="Lucas S."/>
            <person name="Lapidus A."/>
            <person name="Barry K."/>
            <person name="Detter J.C."/>
            <person name="Glavina del Rio T."/>
            <person name="Hammon N."/>
            <person name="Israni S."/>
            <person name="Dalin E."/>
            <person name="Tice H."/>
            <person name="Pitluck S."/>
            <person name="Chain P."/>
            <person name="Malfatti S."/>
            <person name="Shin M."/>
            <person name="Vergez L."/>
            <person name="Schmutz J."/>
            <person name="Larimer F."/>
            <person name="Land M."/>
            <person name="Hauser L."/>
            <person name="Pelletier D.A."/>
            <person name="Kyrpides N."/>
            <person name="Kim E."/>
            <person name="Harwood C.S."/>
            <person name="Oda Y."/>
            <person name="Richardson P."/>
        </authorList>
    </citation>
    <scope>NUCLEOTIDE SEQUENCE [LARGE SCALE GENOMIC DNA]</scope>
    <source>
        <strain evidence="1">BisA53</strain>
    </source>
</reference>
<organism evidence="1">
    <name type="scientific">Rhodopseudomonas palustris (strain BisA53)</name>
    <dbReference type="NCBI Taxonomy" id="316055"/>
    <lineage>
        <taxon>Bacteria</taxon>
        <taxon>Pseudomonadati</taxon>
        <taxon>Pseudomonadota</taxon>
        <taxon>Alphaproteobacteria</taxon>
        <taxon>Hyphomicrobiales</taxon>
        <taxon>Nitrobacteraceae</taxon>
        <taxon>Rhodopseudomonas</taxon>
    </lineage>
</organism>
<dbReference type="SUPFAM" id="SSF52540">
    <property type="entry name" value="P-loop containing nucleoside triphosphate hydrolases"/>
    <property type="match status" value="1"/>
</dbReference>
<dbReference type="eggNOG" id="COG2187">
    <property type="taxonomic scope" value="Bacteria"/>
</dbReference>